<keyword evidence="8" id="KW-0969">Cilium</keyword>
<feature type="domain" description="Flagellar hook-associated protein 2 N-terminal" evidence="6">
    <location>
        <begin position="11"/>
        <end position="108"/>
    </location>
</feature>
<evidence type="ECO:0000256" key="1">
    <source>
        <dbReference type="ARBA" id="ARBA00009764"/>
    </source>
</evidence>
<dbReference type="RefSeq" id="WP_328984327.1">
    <property type="nucleotide sequence ID" value="NZ_CP121472.1"/>
</dbReference>
<organism evidence="8 9">
    <name type="scientific">Thiorhodovibrio winogradskyi</name>
    <dbReference type="NCBI Taxonomy" id="77007"/>
    <lineage>
        <taxon>Bacteria</taxon>
        <taxon>Pseudomonadati</taxon>
        <taxon>Pseudomonadota</taxon>
        <taxon>Gammaproteobacteria</taxon>
        <taxon>Chromatiales</taxon>
        <taxon>Chromatiaceae</taxon>
        <taxon>Thiorhodovibrio</taxon>
    </lineage>
</organism>
<keyword evidence="3" id="KW-0175">Coiled coil</keyword>
<comment type="subunit">
    <text evidence="2 5">Homopentamer.</text>
</comment>
<dbReference type="Proteomes" id="UP001432180">
    <property type="component" value="Chromosome"/>
</dbReference>
<reference evidence="8 9" key="1">
    <citation type="journal article" date="2023" name="Microorganisms">
        <title>Thiorhodovibrio frisius and Trv. litoralis spp. nov., Two Novel Members from a Clade of Fastidious Purple Sulfur Bacteria That Exhibit Unique Red-Shifted Light-Harvesting Capabilities.</title>
        <authorList>
            <person name="Methner A."/>
            <person name="Kuzyk S.B."/>
            <person name="Petersen J."/>
            <person name="Bauer S."/>
            <person name="Brinkmann H."/>
            <person name="Sichau K."/>
            <person name="Wanner G."/>
            <person name="Wolf J."/>
            <person name="Neumann-Schaal M."/>
            <person name="Henke P."/>
            <person name="Tank M."/>
            <person name="Sproer C."/>
            <person name="Bunk B."/>
            <person name="Overmann J."/>
        </authorList>
    </citation>
    <scope>NUCLEOTIDE SEQUENCE [LARGE SCALE GENOMIC DNA]</scope>
    <source>
        <strain evidence="8 9">DSM 6702</strain>
    </source>
</reference>
<evidence type="ECO:0000256" key="4">
    <source>
        <dbReference type="ARBA" id="ARBA00023143"/>
    </source>
</evidence>
<proteinExistence type="inferred from homology"/>
<evidence type="ECO:0000313" key="9">
    <source>
        <dbReference type="Proteomes" id="UP001432180"/>
    </source>
</evidence>
<feature type="domain" description="Flagellar hook-associated protein 2 C-terminal" evidence="7">
    <location>
        <begin position="578"/>
        <end position="650"/>
    </location>
</feature>
<dbReference type="Pfam" id="PF02465">
    <property type="entry name" value="FliD_N"/>
    <property type="match status" value="1"/>
</dbReference>
<dbReference type="PANTHER" id="PTHR30288:SF0">
    <property type="entry name" value="FLAGELLAR HOOK-ASSOCIATED PROTEIN 2"/>
    <property type="match status" value="1"/>
</dbReference>
<feature type="domain" description="Flagellar hook-associated protein 2 C-terminal" evidence="7">
    <location>
        <begin position="241"/>
        <end position="406"/>
    </location>
</feature>
<dbReference type="PANTHER" id="PTHR30288">
    <property type="entry name" value="FLAGELLAR CAP/ASSEMBLY PROTEIN FLID"/>
    <property type="match status" value="1"/>
</dbReference>
<gene>
    <name evidence="8" type="primary">fliD</name>
    <name evidence="8" type="ORF">Thiowin_03647</name>
</gene>
<dbReference type="InterPro" id="IPR040026">
    <property type="entry name" value="FliD"/>
</dbReference>
<keyword evidence="4 5" id="KW-0975">Bacterial flagellum</keyword>
<evidence type="ECO:0000259" key="7">
    <source>
        <dbReference type="Pfam" id="PF07195"/>
    </source>
</evidence>
<dbReference type="Pfam" id="PF07195">
    <property type="entry name" value="FliD_C"/>
    <property type="match status" value="2"/>
</dbReference>
<keyword evidence="9" id="KW-1185">Reference proteome</keyword>
<evidence type="ECO:0000256" key="3">
    <source>
        <dbReference type="ARBA" id="ARBA00023054"/>
    </source>
</evidence>
<protein>
    <recommendedName>
        <fullName evidence="5">Flagellar hook-associated protein 2</fullName>
        <shortName evidence="5">HAP2</shortName>
    </recommendedName>
    <alternativeName>
        <fullName evidence="5">Flagellar cap protein</fullName>
    </alternativeName>
</protein>
<dbReference type="InterPro" id="IPR003481">
    <property type="entry name" value="FliD_N"/>
</dbReference>
<evidence type="ECO:0000256" key="2">
    <source>
        <dbReference type="ARBA" id="ARBA00011255"/>
    </source>
</evidence>
<comment type="similarity">
    <text evidence="1 5">Belongs to the FliD family.</text>
</comment>
<dbReference type="EMBL" id="CP121472">
    <property type="protein sequence ID" value="WPL18573.1"/>
    <property type="molecule type" value="Genomic_DNA"/>
</dbReference>
<keyword evidence="5" id="KW-0964">Secreted</keyword>
<name>A0ABZ0SD75_9GAMM</name>
<accession>A0ABZ0SD75</accession>
<comment type="function">
    <text evidence="5">Required for morphogenesis and for the elongation of the flagellar filament by facilitating polymerization of the flagellin monomers at the tip of growing filament. Forms a capping structure, which prevents flagellin subunits (transported through the central channel of the flagellum) from leaking out without polymerization at the distal end.</text>
</comment>
<evidence type="ECO:0000313" key="8">
    <source>
        <dbReference type="EMBL" id="WPL18573.1"/>
    </source>
</evidence>
<dbReference type="InterPro" id="IPR010809">
    <property type="entry name" value="FliD_C"/>
</dbReference>
<sequence>MATITSTGLGSGVEVNSIVPQLVAAERKPTETRLDRQEAELQAKVSTWGTIKSAFSEFQNSLSALKLPNTFQKVAASSSDEGALGVSAAANADVGRYAIEVEKLAQNHTLASMRFSDPTDTVGSGTLTLKFGTTDYDAGTDTYNDFTQNPDSSTATIIIDSSNNTLNGLRDAINEAGIGVQASIINDGDGYRLVMNTEDGGADNSLQISVADSDGNHTDTTGLSALAFNASATNMDQTLAAQDAEMLINGLRVTSDSNTVTSALKGVTLNLNAAQDGKVIQVNLSKDSSAATSALENFITKFNELNDTVSSAADYDPATGVGGILQSDALVRGAMSQVRMQLMSAVEGLNGSVRSLVDIGIRTQADGTLKFDSDKFKSAMQADPTGVAGLFASQGTTSDSGIRYQASTADTQVGSYAVEITQMATQGRFEGGTLLSTVVDASNDSFKINVDGTESGAITLTQGTYTTAELVAELQTRINGDSALSAAGVSVDVSFNAGDNRLEMTSKQYGAVAGIALLDVEGSGLGLDDGLGYAGQDVAGTVGGYAATGNGQALTVTEGEAKGLSVTAESGATGSRGSVNFSRGMMQGLDQILSGLLSTGGTINARTEGLQRSLSKIGEDRAALDMKMEKYEARLFQQFNAMDLVVAQFKSTSSYLTQQMTAMPYANLGNN</sequence>
<evidence type="ECO:0000256" key="5">
    <source>
        <dbReference type="RuleBase" id="RU362066"/>
    </source>
</evidence>
<comment type="subcellular location">
    <subcellularLocation>
        <location evidence="5">Secreted</location>
    </subcellularLocation>
    <subcellularLocation>
        <location evidence="5">Bacterial flagellum</location>
    </subcellularLocation>
</comment>
<keyword evidence="8" id="KW-0966">Cell projection</keyword>
<keyword evidence="8" id="KW-0282">Flagellum</keyword>
<evidence type="ECO:0000259" key="6">
    <source>
        <dbReference type="Pfam" id="PF02465"/>
    </source>
</evidence>